<evidence type="ECO:0000256" key="4">
    <source>
        <dbReference type="RuleBase" id="RU003616"/>
    </source>
</evidence>
<dbReference type="PANTHER" id="PTHR46991">
    <property type="entry name" value="23.5 KDA HEAT SHOCK PROTEIN, MITOCHONDRIAL"/>
    <property type="match status" value="1"/>
</dbReference>
<dbReference type="SUPFAM" id="SSF49764">
    <property type="entry name" value="HSP20-like chaperones"/>
    <property type="match status" value="1"/>
</dbReference>
<dbReference type="Pfam" id="PF00011">
    <property type="entry name" value="HSP20"/>
    <property type="match status" value="1"/>
</dbReference>
<reference evidence="7" key="1">
    <citation type="submission" date="2022-02" db="EMBL/GenBank/DDBJ databases">
        <authorList>
            <person name="Henning P.M."/>
            <person name="McCubbin A.G."/>
            <person name="Shore J.S."/>
        </authorList>
    </citation>
    <scope>NUCLEOTIDE SEQUENCE</scope>
    <source>
        <strain evidence="7">F60SS</strain>
        <tissue evidence="7">Leaves</tissue>
    </source>
</reference>
<evidence type="ECO:0000256" key="3">
    <source>
        <dbReference type="PROSITE-ProRule" id="PRU00285"/>
    </source>
</evidence>
<keyword evidence="2" id="KW-0346">Stress response</keyword>
<dbReference type="InterPro" id="IPR002068">
    <property type="entry name" value="A-crystallin/Hsp20_dom"/>
</dbReference>
<dbReference type="OrthoDB" id="814286at2759"/>
<evidence type="ECO:0000256" key="2">
    <source>
        <dbReference type="ARBA" id="ARBA00023016"/>
    </source>
</evidence>
<dbReference type="PROSITE" id="PS01031">
    <property type="entry name" value="SHSP"/>
    <property type="match status" value="1"/>
</dbReference>
<evidence type="ECO:0000256" key="1">
    <source>
        <dbReference type="ARBA" id="ARBA00022946"/>
    </source>
</evidence>
<comment type="similarity">
    <text evidence="3 4">Belongs to the small heat shock protein (HSP20) family.</text>
</comment>
<evidence type="ECO:0000259" key="6">
    <source>
        <dbReference type="PROSITE" id="PS01031"/>
    </source>
</evidence>
<comment type="caution">
    <text evidence="7">The sequence shown here is derived from an EMBL/GenBank/DDBJ whole genome shotgun (WGS) entry which is preliminary data.</text>
</comment>
<evidence type="ECO:0000313" key="7">
    <source>
        <dbReference type="EMBL" id="KAJ4835558.1"/>
    </source>
</evidence>
<dbReference type="AlphaFoldDB" id="A0A9Q0JBL1"/>
<evidence type="ECO:0000313" key="8">
    <source>
        <dbReference type="Proteomes" id="UP001141552"/>
    </source>
</evidence>
<sequence>MALSKPTTTLLSRLLRSTQPLYSSSRCARSFRATAVSASSSKDPADAGDSPDATVQTADDGDDLEATMKSTYKTFQDLANLLQARYPDVKAFDLSFSPTEDYEAMTDYAGKWLRQLRQKIKNDEPELAAKLSDVLYWHPFQVKGDECPYEVRIDEDNWYVRVDIPGIGSKDVKVQFQDNTLYFSAEERDKGDGARAYSSTFDIPQGEYQTDKISAIVKNGVLEIKIPKIKV</sequence>
<keyword evidence="8" id="KW-1185">Reference proteome</keyword>
<accession>A0A9Q0JBL1</accession>
<proteinExistence type="inferred from homology"/>
<dbReference type="CDD" id="cd00298">
    <property type="entry name" value="ACD_sHsps_p23-like"/>
    <property type="match status" value="1"/>
</dbReference>
<feature type="region of interest" description="Disordered" evidence="5">
    <location>
        <begin position="35"/>
        <end position="61"/>
    </location>
</feature>
<evidence type="ECO:0000256" key="5">
    <source>
        <dbReference type="SAM" id="MobiDB-lite"/>
    </source>
</evidence>
<keyword evidence="1" id="KW-0809">Transit peptide</keyword>
<protein>
    <recommendedName>
        <fullName evidence="6">SHSP domain-containing protein</fullName>
    </recommendedName>
</protein>
<dbReference type="InterPro" id="IPR044656">
    <property type="entry name" value="HSP14.7/HSP23.5/HSP23.6-like"/>
</dbReference>
<dbReference type="PANTHER" id="PTHR46991:SF11">
    <property type="entry name" value="SMALL HEAT SHOCK PROTEIN HSPF"/>
    <property type="match status" value="1"/>
</dbReference>
<dbReference type="Proteomes" id="UP001141552">
    <property type="component" value="Unassembled WGS sequence"/>
</dbReference>
<dbReference type="InterPro" id="IPR008978">
    <property type="entry name" value="HSP20-like_chaperone"/>
</dbReference>
<dbReference type="EMBL" id="JAKUCV010004369">
    <property type="protein sequence ID" value="KAJ4835558.1"/>
    <property type="molecule type" value="Genomic_DNA"/>
</dbReference>
<reference evidence="7" key="2">
    <citation type="journal article" date="2023" name="Plants (Basel)">
        <title>Annotation of the Turnera subulata (Passifloraceae) Draft Genome Reveals the S-Locus Evolved after the Divergence of Turneroideae from Passifloroideae in a Stepwise Manner.</title>
        <authorList>
            <person name="Henning P.M."/>
            <person name="Roalson E.H."/>
            <person name="Mir W."/>
            <person name="McCubbin A.G."/>
            <person name="Shore J.S."/>
        </authorList>
    </citation>
    <scope>NUCLEOTIDE SEQUENCE</scope>
    <source>
        <strain evidence="7">F60SS</strain>
    </source>
</reference>
<organism evidence="7 8">
    <name type="scientific">Turnera subulata</name>
    <dbReference type="NCBI Taxonomy" id="218843"/>
    <lineage>
        <taxon>Eukaryota</taxon>
        <taxon>Viridiplantae</taxon>
        <taxon>Streptophyta</taxon>
        <taxon>Embryophyta</taxon>
        <taxon>Tracheophyta</taxon>
        <taxon>Spermatophyta</taxon>
        <taxon>Magnoliopsida</taxon>
        <taxon>eudicotyledons</taxon>
        <taxon>Gunneridae</taxon>
        <taxon>Pentapetalae</taxon>
        <taxon>rosids</taxon>
        <taxon>fabids</taxon>
        <taxon>Malpighiales</taxon>
        <taxon>Passifloraceae</taxon>
        <taxon>Turnera</taxon>
    </lineage>
</organism>
<gene>
    <name evidence="7" type="ORF">Tsubulata_049907</name>
</gene>
<dbReference type="Gene3D" id="2.60.40.790">
    <property type="match status" value="1"/>
</dbReference>
<name>A0A9Q0JBL1_9ROSI</name>
<feature type="domain" description="SHSP" evidence="6">
    <location>
        <begin position="140"/>
        <end position="231"/>
    </location>
</feature>